<protein>
    <submittedName>
        <fullName evidence="3">Glycosyltransferase family 4 protein</fullName>
        <ecNumber evidence="3">2.4.-.-</ecNumber>
    </submittedName>
</protein>
<dbReference type="RefSeq" id="WP_380603517.1">
    <property type="nucleotide sequence ID" value="NZ_JBHSDU010000015.1"/>
</dbReference>
<evidence type="ECO:0000259" key="1">
    <source>
        <dbReference type="Pfam" id="PF00534"/>
    </source>
</evidence>
<dbReference type="PANTHER" id="PTHR45947:SF3">
    <property type="entry name" value="SULFOQUINOVOSYL TRANSFERASE SQD2"/>
    <property type="match status" value="1"/>
</dbReference>
<comment type="caution">
    <text evidence="3">The sequence shown here is derived from an EMBL/GenBank/DDBJ whole genome shotgun (WGS) entry which is preliminary data.</text>
</comment>
<feature type="domain" description="Glycosyl transferase family 1" evidence="1">
    <location>
        <begin position="212"/>
        <end position="366"/>
    </location>
</feature>
<keyword evidence="3" id="KW-0808">Transferase</keyword>
<feature type="domain" description="Glycosyltransferase subfamily 4-like N-terminal" evidence="2">
    <location>
        <begin position="36"/>
        <end position="192"/>
    </location>
</feature>
<evidence type="ECO:0000259" key="2">
    <source>
        <dbReference type="Pfam" id="PF13439"/>
    </source>
</evidence>
<dbReference type="SUPFAM" id="SSF53756">
    <property type="entry name" value="UDP-Glycosyltransferase/glycogen phosphorylase"/>
    <property type="match status" value="1"/>
</dbReference>
<dbReference type="Pfam" id="PF00534">
    <property type="entry name" value="Glycos_transf_1"/>
    <property type="match status" value="1"/>
</dbReference>
<sequence length="393" mass="44624">MSTQPKFQTGRELEVARNVGKPPIRVLHLRDSPWVDGPGRTILETGSHLDPARVEFHIGVLVAKREGEHPLVDAARQRGISVTALADHGRLGNELIDPILQIIDDRQIDLLHTSEFRSSLIAQIIKRRRPKLRLVATAHGWIANTWRRRIVRLLDKMMFRRFDHVIIVSDATRSLVPRWWLPESQATVLRNALVLKSYGSEMLNKPRRPIDPNGEVTMVNVGRLSPEKGQEMLLNAMHALTPRWPKLRLKFAGIGPLEEQLRSVARNLGLEQRVEFVGYVKDMPRLYADIDLVVQSSFTEGLPNVILEAAYLRVPIVATAVGGTAEVIAHQESGWLIQPTLQQLTDGIARFLERPQDFVRMAERAHQGILQNYSFDVRTEKLTRIYETLVGRP</sequence>
<evidence type="ECO:0000313" key="4">
    <source>
        <dbReference type="Proteomes" id="UP001595904"/>
    </source>
</evidence>
<dbReference type="InterPro" id="IPR001296">
    <property type="entry name" value="Glyco_trans_1"/>
</dbReference>
<keyword evidence="3" id="KW-0328">Glycosyltransferase</keyword>
<keyword evidence="4" id="KW-1185">Reference proteome</keyword>
<accession>A0ABV8T4H4</accession>
<dbReference type="CDD" id="cd03801">
    <property type="entry name" value="GT4_PimA-like"/>
    <property type="match status" value="1"/>
</dbReference>
<dbReference type="Proteomes" id="UP001595904">
    <property type="component" value="Unassembled WGS sequence"/>
</dbReference>
<organism evidence="3 4">
    <name type="scientific">Steroidobacter flavus</name>
    <dbReference type="NCBI Taxonomy" id="1842136"/>
    <lineage>
        <taxon>Bacteria</taxon>
        <taxon>Pseudomonadati</taxon>
        <taxon>Pseudomonadota</taxon>
        <taxon>Gammaproteobacteria</taxon>
        <taxon>Steroidobacterales</taxon>
        <taxon>Steroidobacteraceae</taxon>
        <taxon>Steroidobacter</taxon>
    </lineage>
</organism>
<dbReference type="Pfam" id="PF13439">
    <property type="entry name" value="Glyco_transf_4"/>
    <property type="match status" value="1"/>
</dbReference>
<dbReference type="InterPro" id="IPR050194">
    <property type="entry name" value="Glycosyltransferase_grp1"/>
</dbReference>
<dbReference type="InterPro" id="IPR028098">
    <property type="entry name" value="Glyco_trans_4-like_N"/>
</dbReference>
<name>A0ABV8T4H4_9GAMM</name>
<dbReference type="EMBL" id="JBHSDU010000015">
    <property type="protein sequence ID" value="MFC4313314.1"/>
    <property type="molecule type" value="Genomic_DNA"/>
</dbReference>
<dbReference type="Gene3D" id="3.40.50.2000">
    <property type="entry name" value="Glycogen Phosphorylase B"/>
    <property type="match status" value="2"/>
</dbReference>
<reference evidence="4" key="1">
    <citation type="journal article" date="2019" name="Int. J. Syst. Evol. Microbiol.">
        <title>The Global Catalogue of Microorganisms (GCM) 10K type strain sequencing project: providing services to taxonomists for standard genome sequencing and annotation.</title>
        <authorList>
            <consortium name="The Broad Institute Genomics Platform"/>
            <consortium name="The Broad Institute Genome Sequencing Center for Infectious Disease"/>
            <person name="Wu L."/>
            <person name="Ma J."/>
        </authorList>
    </citation>
    <scope>NUCLEOTIDE SEQUENCE [LARGE SCALE GENOMIC DNA]</scope>
    <source>
        <strain evidence="4">CGMCC 1.10759</strain>
    </source>
</reference>
<dbReference type="GO" id="GO:0016757">
    <property type="term" value="F:glycosyltransferase activity"/>
    <property type="evidence" value="ECO:0007669"/>
    <property type="project" value="UniProtKB-KW"/>
</dbReference>
<dbReference type="EC" id="2.4.-.-" evidence="3"/>
<evidence type="ECO:0000313" key="3">
    <source>
        <dbReference type="EMBL" id="MFC4313314.1"/>
    </source>
</evidence>
<dbReference type="PANTHER" id="PTHR45947">
    <property type="entry name" value="SULFOQUINOVOSYL TRANSFERASE SQD2"/>
    <property type="match status" value="1"/>
</dbReference>
<proteinExistence type="predicted"/>
<gene>
    <name evidence="3" type="ORF">ACFPN2_29815</name>
</gene>